<proteinExistence type="predicted"/>
<dbReference type="InterPro" id="IPR011006">
    <property type="entry name" value="CheY-like_superfamily"/>
</dbReference>
<dbReference type="Gene3D" id="3.40.50.2300">
    <property type="match status" value="1"/>
</dbReference>
<keyword evidence="1" id="KW-0597">Phosphoprotein</keyword>
<dbReference type="Proteomes" id="UP000596977">
    <property type="component" value="Unassembled WGS sequence"/>
</dbReference>
<keyword evidence="4" id="KW-1185">Reference proteome</keyword>
<evidence type="ECO:0000313" key="3">
    <source>
        <dbReference type="EMBL" id="GGA60322.1"/>
    </source>
</evidence>
<evidence type="ECO:0000259" key="2">
    <source>
        <dbReference type="PROSITE" id="PS50110"/>
    </source>
</evidence>
<dbReference type="GO" id="GO:0000160">
    <property type="term" value="P:phosphorelay signal transduction system"/>
    <property type="evidence" value="ECO:0007669"/>
    <property type="project" value="InterPro"/>
</dbReference>
<dbReference type="OrthoDB" id="582170at2"/>
<dbReference type="RefSeq" id="WP_127070578.1">
    <property type="nucleotide sequence ID" value="NZ_BMKB01000006.1"/>
</dbReference>
<reference evidence="3 4" key="1">
    <citation type="journal article" date="2014" name="Int. J. Syst. Evol. Microbiol.">
        <title>Complete genome sequence of Corynebacterium casei LMG S-19264T (=DSM 44701T), isolated from a smear-ripened cheese.</title>
        <authorList>
            <consortium name="US DOE Joint Genome Institute (JGI-PGF)"/>
            <person name="Walter F."/>
            <person name="Albersmeier A."/>
            <person name="Kalinowski J."/>
            <person name="Ruckert C."/>
        </authorList>
    </citation>
    <scope>NUCLEOTIDE SEQUENCE [LARGE SCALE GENOMIC DNA]</scope>
    <source>
        <strain evidence="3 4">CGMCC 1.15896</strain>
    </source>
</reference>
<feature type="domain" description="Response regulatory" evidence="2">
    <location>
        <begin position="12"/>
        <end position="123"/>
    </location>
</feature>
<dbReference type="InterPro" id="IPR001789">
    <property type="entry name" value="Sig_transdc_resp-reg_receiver"/>
</dbReference>
<evidence type="ECO:0000313" key="4">
    <source>
        <dbReference type="Proteomes" id="UP000596977"/>
    </source>
</evidence>
<dbReference type="EMBL" id="BMKB01000006">
    <property type="protein sequence ID" value="GGA60322.1"/>
    <property type="molecule type" value="Genomic_DNA"/>
</dbReference>
<name>A0A916W267_9HYPH</name>
<dbReference type="SUPFAM" id="SSF52172">
    <property type="entry name" value="CheY-like"/>
    <property type="match status" value="1"/>
</dbReference>
<gene>
    <name evidence="3" type="primary">exsF</name>
    <name evidence="3" type="ORF">GCM10011499_33190</name>
</gene>
<organism evidence="3 4">
    <name type="scientific">Pelagibacterium lentulum</name>
    <dbReference type="NCBI Taxonomy" id="2029865"/>
    <lineage>
        <taxon>Bacteria</taxon>
        <taxon>Pseudomonadati</taxon>
        <taxon>Pseudomonadota</taxon>
        <taxon>Alphaproteobacteria</taxon>
        <taxon>Hyphomicrobiales</taxon>
        <taxon>Devosiaceae</taxon>
        <taxon>Pelagibacterium</taxon>
    </lineage>
</organism>
<protein>
    <submittedName>
        <fullName evidence="3">Response regulator</fullName>
    </submittedName>
</protein>
<accession>A0A916W267</accession>
<evidence type="ECO:0000256" key="1">
    <source>
        <dbReference type="PROSITE-ProRule" id="PRU00169"/>
    </source>
</evidence>
<dbReference type="SMART" id="SM00448">
    <property type="entry name" value="REC"/>
    <property type="match status" value="1"/>
</dbReference>
<dbReference type="PROSITE" id="PS50110">
    <property type="entry name" value="RESPONSE_REGULATORY"/>
    <property type="match status" value="1"/>
</dbReference>
<sequence length="140" mass="15241">MVERPKLPAGLKVLVVEDEYLIAANLCKELSERGVAPVGPFGCLGRALEEVESGRTIDAAILDINIGGRSAYPLADRLVAFGIPFVFGTGYDNWTIPERFLAITRLEKPLDPDTIITNLATLHRCQPAAESWMSCKLSSP</sequence>
<comment type="caution">
    <text evidence="3">The sequence shown here is derived from an EMBL/GenBank/DDBJ whole genome shotgun (WGS) entry which is preliminary data.</text>
</comment>
<feature type="modified residue" description="4-aspartylphosphate" evidence="1">
    <location>
        <position position="63"/>
    </location>
</feature>
<dbReference type="AlphaFoldDB" id="A0A916W267"/>